<dbReference type="Pfam" id="PF04575">
    <property type="entry name" value="SlipAM"/>
    <property type="match status" value="1"/>
</dbReference>
<dbReference type="SUPFAM" id="SSF56935">
    <property type="entry name" value="Porins"/>
    <property type="match status" value="1"/>
</dbReference>
<evidence type="ECO:0000256" key="1">
    <source>
        <dbReference type="ARBA" id="ARBA00004571"/>
    </source>
</evidence>
<dbReference type="InterPro" id="IPR057556">
    <property type="entry name" value="TPR_Slam"/>
</dbReference>
<dbReference type="PROSITE" id="PS50005">
    <property type="entry name" value="TPR"/>
    <property type="match status" value="1"/>
</dbReference>
<dbReference type="Pfam" id="PF24575">
    <property type="entry name" value="TPR_Slam"/>
    <property type="match status" value="1"/>
</dbReference>
<dbReference type="STRING" id="157783.LK03_03135"/>
<keyword evidence="2" id="KW-1134">Transmembrane beta strand</keyword>
<evidence type="ECO:0000256" key="2">
    <source>
        <dbReference type="ARBA" id="ARBA00022452"/>
    </source>
</evidence>
<evidence type="ECO:0000256" key="6">
    <source>
        <dbReference type="ARBA" id="ARBA00023237"/>
    </source>
</evidence>
<organism evidence="11 12">
    <name type="scientific">Pseudomonas cremoricolorata</name>
    <dbReference type="NCBI Taxonomy" id="157783"/>
    <lineage>
        <taxon>Bacteria</taxon>
        <taxon>Pseudomonadati</taxon>
        <taxon>Pseudomonadota</taxon>
        <taxon>Gammaproteobacteria</taxon>
        <taxon>Pseudomonadales</taxon>
        <taxon>Pseudomonadaceae</taxon>
        <taxon>Pseudomonas</taxon>
    </lineage>
</organism>
<dbReference type="AlphaFoldDB" id="A0A089WI69"/>
<protein>
    <submittedName>
        <fullName evidence="11">Uncharacterized protein</fullName>
    </submittedName>
</protein>
<evidence type="ECO:0000259" key="9">
    <source>
        <dbReference type="Pfam" id="PF04575"/>
    </source>
</evidence>
<gene>
    <name evidence="11" type="ORF">LK03_03135</name>
</gene>
<evidence type="ECO:0000256" key="4">
    <source>
        <dbReference type="ARBA" id="ARBA00022729"/>
    </source>
</evidence>
<dbReference type="eggNOG" id="COG3118">
    <property type="taxonomic scope" value="Bacteria"/>
</dbReference>
<keyword evidence="12" id="KW-1185">Reference proteome</keyword>
<name>A0A089WI69_9PSED</name>
<keyword evidence="5" id="KW-0472">Membrane</keyword>
<keyword evidence="8" id="KW-0802">TPR repeat</keyword>
<sequence>MGRILLGLSLLYTAVVQADDDDTRLLLNKIEQRGEARERANRGAPDPAQHNASLITIEGQTYNVQNTLQDLAPAIYVSINLRQWGKVRQFVERYRQLPGHEPALVEMAEGLLARQQRQHKRAIDHLRRAIELNPRFVRAQLELARTLFEDNQTLEAERLFRQVANETVPESLHGVLGEYQQAIDLRRQWHGSASLGLGYNSNINQGNGMVTHRLVCTIFDECFDYARQMPKPKGSASLVYDVTAERRFQLTGNHHLLLRGLSYGNQFDKHGEDDPQIWYDDNTTVLYAGYNFQSVLNDVSLMPLFENYYNDHHTKYQATGVRGEWKHNLSERLQLGGQAQFKHYRFQGEQREYFDDYDERQLGASLSYLLDAQTLLFGGLTYTRREQKAAASSNREAMVSLGAFHSFDAGLTLSAVGLYRQTRYDAADLFLGGRREDRQQVYIANLGMPRLAFAGVVPNLYVKRTVTASSIDWAYAYRQTELALKFEKTF</sequence>
<comment type="similarity">
    <text evidence="7">Belongs to the Slam family.</text>
</comment>
<feature type="domain" description="Surface lipoprotein assembly modifier C-terminal" evidence="9">
    <location>
        <begin position="189"/>
        <end position="490"/>
    </location>
</feature>
<evidence type="ECO:0000256" key="3">
    <source>
        <dbReference type="ARBA" id="ARBA00022692"/>
    </source>
</evidence>
<keyword evidence="4" id="KW-0732">Signal</keyword>
<reference evidence="11 12" key="1">
    <citation type="submission" date="2014-09" db="EMBL/GenBank/DDBJ databases">
        <authorList>
            <person name="Chan K.-G."/>
        </authorList>
    </citation>
    <scope>NUCLEOTIDE SEQUENCE [LARGE SCALE GENOMIC DNA]</scope>
    <source>
        <strain evidence="11 12">ND07</strain>
    </source>
</reference>
<dbReference type="InterPro" id="IPR019734">
    <property type="entry name" value="TPR_rpt"/>
</dbReference>
<keyword evidence="6" id="KW-0998">Cell outer membrane</keyword>
<dbReference type="KEGG" id="psw:LK03_03135"/>
<dbReference type="Gene3D" id="1.25.40.10">
    <property type="entry name" value="Tetratricopeptide repeat domain"/>
    <property type="match status" value="1"/>
</dbReference>
<evidence type="ECO:0000259" key="10">
    <source>
        <dbReference type="Pfam" id="PF24575"/>
    </source>
</evidence>
<feature type="domain" description="Surface lipoprotein assembly modifier N-terminal TPR repeats region" evidence="10">
    <location>
        <begin position="64"/>
        <end position="160"/>
    </location>
</feature>
<dbReference type="SUPFAM" id="SSF48452">
    <property type="entry name" value="TPR-like"/>
    <property type="match status" value="1"/>
</dbReference>
<comment type="subcellular location">
    <subcellularLocation>
        <location evidence="1">Cell outer membrane</location>
        <topology evidence="1">Multi-pass membrane protein</topology>
    </subcellularLocation>
</comment>
<dbReference type="EMBL" id="CP009455">
    <property type="protein sequence ID" value="AIR88291.1"/>
    <property type="molecule type" value="Genomic_DNA"/>
</dbReference>
<evidence type="ECO:0000313" key="12">
    <source>
        <dbReference type="Proteomes" id="UP000029493"/>
    </source>
</evidence>
<dbReference type="InterPro" id="IPR011990">
    <property type="entry name" value="TPR-like_helical_dom_sf"/>
</dbReference>
<dbReference type="GO" id="GO:0009279">
    <property type="term" value="C:cell outer membrane"/>
    <property type="evidence" value="ECO:0007669"/>
    <property type="project" value="UniProtKB-SubCell"/>
</dbReference>
<keyword evidence="3" id="KW-0812">Transmembrane</keyword>
<feature type="repeat" description="TPR" evidence="8">
    <location>
        <begin position="103"/>
        <end position="136"/>
    </location>
</feature>
<evidence type="ECO:0000256" key="7">
    <source>
        <dbReference type="ARBA" id="ARBA00023609"/>
    </source>
</evidence>
<dbReference type="Proteomes" id="UP000029493">
    <property type="component" value="Chromosome"/>
</dbReference>
<dbReference type="InterPro" id="IPR007655">
    <property type="entry name" value="Slam_C"/>
</dbReference>
<evidence type="ECO:0000256" key="8">
    <source>
        <dbReference type="PROSITE-ProRule" id="PRU00339"/>
    </source>
</evidence>
<accession>A0A089WI69</accession>
<evidence type="ECO:0000256" key="5">
    <source>
        <dbReference type="ARBA" id="ARBA00023136"/>
    </source>
</evidence>
<proteinExistence type="inferred from homology"/>
<evidence type="ECO:0000313" key="11">
    <source>
        <dbReference type="EMBL" id="AIR88291.1"/>
    </source>
</evidence>